<evidence type="ECO:0000313" key="3">
    <source>
        <dbReference type="Proteomes" id="UP001197093"/>
    </source>
</evidence>
<name>A0AAD4HWW3_9PEZI</name>
<proteinExistence type="predicted"/>
<gene>
    <name evidence="2" type="ORF">NEMBOFW57_008134</name>
</gene>
<accession>A0AAD4HWW3</accession>
<evidence type="ECO:0000313" key="2">
    <source>
        <dbReference type="EMBL" id="KAG7285840.1"/>
    </source>
</evidence>
<evidence type="ECO:0000256" key="1">
    <source>
        <dbReference type="SAM" id="SignalP"/>
    </source>
</evidence>
<dbReference type="AlphaFoldDB" id="A0AAD4HWW3"/>
<comment type="caution">
    <text evidence="2">The sequence shown here is derived from an EMBL/GenBank/DDBJ whole genome shotgun (WGS) entry which is preliminary data.</text>
</comment>
<organism evidence="2 3">
    <name type="scientific">Staphylotrichum longicolle</name>
    <dbReference type="NCBI Taxonomy" id="669026"/>
    <lineage>
        <taxon>Eukaryota</taxon>
        <taxon>Fungi</taxon>
        <taxon>Dikarya</taxon>
        <taxon>Ascomycota</taxon>
        <taxon>Pezizomycotina</taxon>
        <taxon>Sordariomycetes</taxon>
        <taxon>Sordariomycetidae</taxon>
        <taxon>Sordariales</taxon>
        <taxon>Chaetomiaceae</taxon>
        <taxon>Staphylotrichum</taxon>
    </lineage>
</organism>
<keyword evidence="1" id="KW-0732">Signal</keyword>
<reference evidence="2" key="1">
    <citation type="submission" date="2023-02" db="EMBL/GenBank/DDBJ databases">
        <authorList>
            <person name="Palmer J.M."/>
        </authorList>
    </citation>
    <scope>NUCLEOTIDE SEQUENCE</scope>
    <source>
        <strain evidence="2">FW57</strain>
    </source>
</reference>
<sequence length="100" mass="10743">MQFSNFVTMFALVMTATAVPVENTDKVLASRHDGDYHDYACCNPPATAAGWAPTALGRLTSTAAPLTLSKASVPHPFIDVDSLEHPFKIEEAPGCTRVDH</sequence>
<keyword evidence="3" id="KW-1185">Reference proteome</keyword>
<protein>
    <submittedName>
        <fullName evidence="2">Uncharacterized protein</fullName>
    </submittedName>
</protein>
<dbReference type="Proteomes" id="UP001197093">
    <property type="component" value="Unassembled WGS sequence"/>
</dbReference>
<feature type="chain" id="PRO_5042271626" evidence="1">
    <location>
        <begin position="19"/>
        <end position="100"/>
    </location>
</feature>
<feature type="signal peptide" evidence="1">
    <location>
        <begin position="1"/>
        <end position="18"/>
    </location>
</feature>
<dbReference type="EMBL" id="JAHCVI010000004">
    <property type="protein sequence ID" value="KAG7285840.1"/>
    <property type="molecule type" value="Genomic_DNA"/>
</dbReference>